<accession>A0AAN9Y0T7</accession>
<gene>
    <name evidence="2" type="ORF">V9T40_000828</name>
</gene>
<comment type="caution">
    <text evidence="2">The sequence shown here is derived from an EMBL/GenBank/DDBJ whole genome shotgun (WGS) entry which is preliminary data.</text>
</comment>
<organism evidence="2 3">
    <name type="scientific">Parthenolecanium corni</name>
    <dbReference type="NCBI Taxonomy" id="536013"/>
    <lineage>
        <taxon>Eukaryota</taxon>
        <taxon>Metazoa</taxon>
        <taxon>Ecdysozoa</taxon>
        <taxon>Arthropoda</taxon>
        <taxon>Hexapoda</taxon>
        <taxon>Insecta</taxon>
        <taxon>Pterygota</taxon>
        <taxon>Neoptera</taxon>
        <taxon>Paraneoptera</taxon>
        <taxon>Hemiptera</taxon>
        <taxon>Sternorrhyncha</taxon>
        <taxon>Coccoidea</taxon>
        <taxon>Coccidae</taxon>
        <taxon>Parthenolecanium</taxon>
    </lineage>
</organism>
<keyword evidence="3" id="KW-1185">Reference proteome</keyword>
<dbReference type="Proteomes" id="UP001367676">
    <property type="component" value="Unassembled WGS sequence"/>
</dbReference>
<name>A0AAN9Y0T7_9HEMI</name>
<dbReference type="AlphaFoldDB" id="A0AAN9Y0T7"/>
<feature type="compositionally biased region" description="Polar residues" evidence="1">
    <location>
        <begin position="58"/>
        <end position="74"/>
    </location>
</feature>
<proteinExistence type="predicted"/>
<evidence type="ECO:0000313" key="2">
    <source>
        <dbReference type="EMBL" id="KAK7580199.1"/>
    </source>
</evidence>
<dbReference type="GO" id="GO:0008237">
    <property type="term" value="F:metallopeptidase activity"/>
    <property type="evidence" value="ECO:0007669"/>
    <property type="project" value="InterPro"/>
</dbReference>
<evidence type="ECO:0000313" key="3">
    <source>
        <dbReference type="Proteomes" id="UP001367676"/>
    </source>
</evidence>
<feature type="region of interest" description="Disordered" evidence="1">
    <location>
        <begin position="56"/>
        <end position="91"/>
    </location>
</feature>
<dbReference type="EMBL" id="JBBCAQ010000034">
    <property type="protein sequence ID" value="KAK7580199.1"/>
    <property type="molecule type" value="Genomic_DNA"/>
</dbReference>
<evidence type="ECO:0000256" key="1">
    <source>
        <dbReference type="SAM" id="MobiDB-lite"/>
    </source>
</evidence>
<reference evidence="2 3" key="1">
    <citation type="submission" date="2024-03" db="EMBL/GenBank/DDBJ databases">
        <title>Adaptation during the transition from Ophiocordyceps entomopathogen to insect associate is accompanied by gene loss and intensified selection.</title>
        <authorList>
            <person name="Ward C.M."/>
            <person name="Onetto C.A."/>
            <person name="Borneman A.R."/>
        </authorList>
    </citation>
    <scope>NUCLEOTIDE SEQUENCE [LARGE SCALE GENOMIC DNA]</scope>
    <source>
        <strain evidence="2">AWRI1</strain>
        <tissue evidence="2">Single Adult Female</tissue>
    </source>
</reference>
<protein>
    <submittedName>
        <fullName evidence="2">Uncharacterized protein</fullName>
    </submittedName>
</protein>
<dbReference type="InterPro" id="IPR024079">
    <property type="entry name" value="MetalloPept_cat_dom_sf"/>
</dbReference>
<dbReference type="Gene3D" id="3.40.390.10">
    <property type="entry name" value="Collagenase (Catalytic Domain)"/>
    <property type="match status" value="1"/>
</dbReference>
<sequence>MADWQGFHMAMMAYKKHEEKYGLEPKLTGFENLTPEKLFSHAYASGPRDDIVVLKVPEQSQHSHPSNQKATQAETLRANIRRKAEEHPEPRPAQLLRTELQRIQLPNTTILMDKIKTEIRGLVIWEISIWGNGFGQKEFWTKAFGELSIWGEWIRDNVP</sequence>